<dbReference type="InterPro" id="IPR036890">
    <property type="entry name" value="HATPase_C_sf"/>
</dbReference>
<comment type="caution">
    <text evidence="3">The sequence shown here is derived from an EMBL/GenBank/DDBJ whole genome shotgun (WGS) entry which is preliminary data.</text>
</comment>
<evidence type="ECO:0000313" key="4">
    <source>
        <dbReference type="Proteomes" id="UP000546162"/>
    </source>
</evidence>
<proteinExistence type="predicted"/>
<dbReference type="AlphaFoldDB" id="A0A7W7H5G1"/>
<organism evidence="3 4">
    <name type="scientific">Actinoplanes octamycinicus</name>
    <dbReference type="NCBI Taxonomy" id="135948"/>
    <lineage>
        <taxon>Bacteria</taxon>
        <taxon>Bacillati</taxon>
        <taxon>Actinomycetota</taxon>
        <taxon>Actinomycetes</taxon>
        <taxon>Micromonosporales</taxon>
        <taxon>Micromonosporaceae</taxon>
        <taxon>Actinoplanes</taxon>
    </lineage>
</organism>
<keyword evidence="1" id="KW-0808">Transferase</keyword>
<feature type="domain" description="Histidine kinase/HSP90-like ATPase" evidence="2">
    <location>
        <begin position="19"/>
        <end position="130"/>
    </location>
</feature>
<evidence type="ECO:0000313" key="3">
    <source>
        <dbReference type="EMBL" id="MBB4743992.1"/>
    </source>
</evidence>
<dbReference type="Proteomes" id="UP000546162">
    <property type="component" value="Unassembled WGS sequence"/>
</dbReference>
<dbReference type="InterPro" id="IPR003594">
    <property type="entry name" value="HATPase_dom"/>
</dbReference>
<dbReference type="CDD" id="cd16936">
    <property type="entry name" value="HATPase_RsbW-like"/>
    <property type="match status" value="1"/>
</dbReference>
<dbReference type="PANTHER" id="PTHR35526:SF3">
    <property type="entry name" value="ANTI-SIGMA-F FACTOR RSBW"/>
    <property type="match status" value="1"/>
</dbReference>
<dbReference type="Gene3D" id="3.30.565.10">
    <property type="entry name" value="Histidine kinase-like ATPase, C-terminal domain"/>
    <property type="match status" value="1"/>
</dbReference>
<sequence>MSTDVGTSTRPRLLLTCSFTAATVTGVRHALRTHVTATGVDEDTAFDFVTAVHELVTNAVRHGGGHGQLELSIDCGQLICTVSDYGTGSGTLPVCPPPGDQPGGRGLFLARQLTGALLIDQRGAGLTATVTIALPPTR</sequence>
<dbReference type="EMBL" id="JACHNB010000001">
    <property type="protein sequence ID" value="MBB4743992.1"/>
    <property type="molecule type" value="Genomic_DNA"/>
</dbReference>
<dbReference type="RefSeq" id="WP_185044215.1">
    <property type="nucleotide sequence ID" value="NZ_BAABFG010000005.1"/>
</dbReference>
<evidence type="ECO:0000259" key="2">
    <source>
        <dbReference type="Pfam" id="PF13581"/>
    </source>
</evidence>
<keyword evidence="1" id="KW-0418">Kinase</keyword>
<dbReference type="GO" id="GO:0004674">
    <property type="term" value="F:protein serine/threonine kinase activity"/>
    <property type="evidence" value="ECO:0007669"/>
    <property type="project" value="UniProtKB-KW"/>
</dbReference>
<evidence type="ECO:0000256" key="1">
    <source>
        <dbReference type="ARBA" id="ARBA00022527"/>
    </source>
</evidence>
<accession>A0A7W7H5G1</accession>
<keyword evidence="4" id="KW-1185">Reference proteome</keyword>
<keyword evidence="1" id="KW-0723">Serine/threonine-protein kinase</keyword>
<dbReference type="SUPFAM" id="SSF55874">
    <property type="entry name" value="ATPase domain of HSP90 chaperone/DNA topoisomerase II/histidine kinase"/>
    <property type="match status" value="1"/>
</dbReference>
<dbReference type="PANTHER" id="PTHR35526">
    <property type="entry name" value="ANTI-SIGMA-F FACTOR RSBW-RELATED"/>
    <property type="match status" value="1"/>
</dbReference>
<reference evidence="3 4" key="1">
    <citation type="submission" date="2020-08" db="EMBL/GenBank/DDBJ databases">
        <title>Sequencing the genomes of 1000 actinobacteria strains.</title>
        <authorList>
            <person name="Klenk H.-P."/>
        </authorList>
    </citation>
    <scope>NUCLEOTIDE SEQUENCE [LARGE SCALE GENOMIC DNA]</scope>
    <source>
        <strain evidence="3 4">DSM 45809</strain>
    </source>
</reference>
<gene>
    <name evidence="3" type="ORF">BJY16_007451</name>
</gene>
<protein>
    <submittedName>
        <fullName evidence="3">Anti-sigma regulatory factor (Ser/Thr protein kinase)</fullName>
    </submittedName>
</protein>
<name>A0A7W7H5G1_9ACTN</name>
<dbReference type="Pfam" id="PF13581">
    <property type="entry name" value="HATPase_c_2"/>
    <property type="match status" value="1"/>
</dbReference>
<dbReference type="InterPro" id="IPR050267">
    <property type="entry name" value="Anti-sigma-factor_SerPK"/>
</dbReference>